<keyword evidence="2" id="KW-0946">Virion</keyword>
<dbReference type="STRING" id="272562.CA_C2910"/>
<proteinExistence type="predicted"/>
<dbReference type="AlphaFoldDB" id="Q97F43"/>
<evidence type="ECO:0000313" key="3">
    <source>
        <dbReference type="Proteomes" id="UP000000814"/>
    </source>
</evidence>
<dbReference type="SUPFAM" id="SSF56112">
    <property type="entry name" value="Protein kinase-like (PK-like)"/>
    <property type="match status" value="1"/>
</dbReference>
<dbReference type="eggNOG" id="COG2334">
    <property type="taxonomic scope" value="Bacteria"/>
</dbReference>
<sequence length="335" mass="40384">MNSVEINEFLKNNYNINAEASQKIKNVYRVNSSSKNYCLKCIHYDYGHVLFIVKAMEHLKENGFDKIPEIIPTSSGEKFIKFRSCYVYLTEWLDARVCNFDNPIDLYTAVKALSSLHLKSRSFEVTDNMNPRVGWFNWRENFKRRKDEILKFKKIICDKEKKTEFDNLYMKLMEEELSKADKSIQDIENSEYVNKMNEEFRLKGFCHHDYAHHNILIDKEGKAHIIDFDYCMLDTHLHDLSSILIRKMKNGLWDMKCCLFILNTYNEDYKIENNDIPIMASFMEFPQGYWQVGLQYYVEKQPWTEEFFMSRLNKIYKDKDERQEFLEDFMKFKYL</sequence>
<keyword evidence="2" id="KW-0167">Capsid protein</keyword>
<name>Q97F43_CLOAB</name>
<dbReference type="EMBL" id="AE001437">
    <property type="protein sequence ID" value="AAK80852.1"/>
    <property type="molecule type" value="Genomic_DNA"/>
</dbReference>
<dbReference type="KEGG" id="cac:CA_C2910"/>
<dbReference type="RefSeq" id="WP_010966193.1">
    <property type="nucleotide sequence ID" value="NC_003030.1"/>
</dbReference>
<dbReference type="InterPro" id="IPR011009">
    <property type="entry name" value="Kinase-like_dom_sf"/>
</dbReference>
<reference evidence="2 3" key="1">
    <citation type="journal article" date="2001" name="J. Bacteriol.">
        <title>Genome sequence and comparative analysis of the solvent-producing bacterium Clostridium acetobutylicum.</title>
        <authorList>
            <person name="Nolling J."/>
            <person name="Breton G."/>
            <person name="Omelchenko M.V."/>
            <person name="Makarova K.S."/>
            <person name="Zeng Q."/>
            <person name="Gibson R."/>
            <person name="Lee H.M."/>
            <person name="Dubois J."/>
            <person name="Qiu D."/>
            <person name="Hitti J."/>
            <person name="Wolf Y.I."/>
            <person name="Tatusov R.L."/>
            <person name="Sabathe F."/>
            <person name="Doucette-Stamm L."/>
            <person name="Soucaille P."/>
            <person name="Daly M.J."/>
            <person name="Bennett G.N."/>
            <person name="Koonin E.V."/>
            <person name="Smith D.R."/>
        </authorList>
    </citation>
    <scope>NUCLEOTIDE SEQUENCE [LARGE SCALE GENOMIC DNA]</scope>
    <source>
        <strain evidence="3">ATCC 824 / DSM 792 / JCM 1419 / LMG 5710 / VKM B-1787</strain>
    </source>
</reference>
<dbReference type="Gene3D" id="3.30.200.20">
    <property type="entry name" value="Phosphorylase Kinase, domain 1"/>
    <property type="match status" value="1"/>
</dbReference>
<gene>
    <name evidence="2" type="ordered locus">CA_C2910</name>
</gene>
<protein>
    <submittedName>
        <fullName evidence="2">Spore coat protein cotS related</fullName>
    </submittedName>
</protein>
<keyword evidence="3" id="KW-1185">Reference proteome</keyword>
<dbReference type="PATRIC" id="fig|272562.8.peg.3095"/>
<dbReference type="InterPro" id="IPR047175">
    <property type="entry name" value="CotS-like"/>
</dbReference>
<dbReference type="Proteomes" id="UP000000814">
    <property type="component" value="Chromosome"/>
</dbReference>
<organism evidence="2 3">
    <name type="scientific">Clostridium acetobutylicum (strain ATCC 824 / DSM 792 / JCM 1419 / IAM 19013 / LMG 5710 / NBRC 13948 / NRRL B-527 / VKM B-1787 / 2291 / W)</name>
    <dbReference type="NCBI Taxonomy" id="272562"/>
    <lineage>
        <taxon>Bacteria</taxon>
        <taxon>Bacillati</taxon>
        <taxon>Bacillota</taxon>
        <taxon>Clostridia</taxon>
        <taxon>Eubacteriales</taxon>
        <taxon>Clostridiaceae</taxon>
        <taxon>Clostridium</taxon>
    </lineage>
</organism>
<dbReference type="Gene3D" id="3.90.1200.10">
    <property type="match status" value="1"/>
</dbReference>
<dbReference type="PIR" id="A97258">
    <property type="entry name" value="A97258"/>
</dbReference>
<dbReference type="GO" id="GO:0042601">
    <property type="term" value="C:endospore-forming forespore"/>
    <property type="evidence" value="ECO:0007669"/>
    <property type="project" value="TreeGrafter"/>
</dbReference>
<dbReference type="InterPro" id="IPR014255">
    <property type="entry name" value="Spore_coat_CotS"/>
</dbReference>
<dbReference type="InterPro" id="IPR002575">
    <property type="entry name" value="Aminoglycoside_PTrfase"/>
</dbReference>
<feature type="domain" description="Aminoglycoside phosphotransferase" evidence="1">
    <location>
        <begin position="26"/>
        <end position="244"/>
    </location>
</feature>
<accession>Q97F43</accession>
<dbReference type="Pfam" id="PF01636">
    <property type="entry name" value="APH"/>
    <property type="match status" value="1"/>
</dbReference>
<dbReference type="NCBIfam" id="TIGR02906">
    <property type="entry name" value="spore_CotS"/>
    <property type="match status" value="1"/>
</dbReference>
<evidence type="ECO:0000259" key="1">
    <source>
        <dbReference type="Pfam" id="PF01636"/>
    </source>
</evidence>
<dbReference type="PANTHER" id="PTHR39179:SF1">
    <property type="entry name" value="SPORE COAT PROTEIN I"/>
    <property type="match status" value="1"/>
</dbReference>
<dbReference type="HOGENOM" id="CLU_042636_2_0_9"/>
<evidence type="ECO:0000313" key="2">
    <source>
        <dbReference type="EMBL" id="AAK80852.1"/>
    </source>
</evidence>
<dbReference type="GeneID" id="44999398"/>
<dbReference type="OrthoDB" id="9771902at2"/>
<dbReference type="PANTHER" id="PTHR39179">
    <property type="entry name" value="SPORE COAT PROTEIN I"/>
    <property type="match status" value="1"/>
</dbReference>